<dbReference type="CDD" id="cd01650">
    <property type="entry name" value="RT_nLTR_like"/>
    <property type="match status" value="1"/>
</dbReference>
<dbReference type="Pfam" id="PF00078">
    <property type="entry name" value="RVT_1"/>
    <property type="match status" value="1"/>
</dbReference>
<dbReference type="GO" id="GO:0003824">
    <property type="term" value="F:catalytic activity"/>
    <property type="evidence" value="ECO:0007669"/>
    <property type="project" value="InterPro"/>
</dbReference>
<dbReference type="CDD" id="cd09077">
    <property type="entry name" value="R1-I-EN"/>
    <property type="match status" value="1"/>
</dbReference>
<reference evidence="2" key="1">
    <citation type="submission" date="2015-11" db="EMBL/GenBank/DDBJ databases">
        <title>De novo transcriptome assembly of four potential Pierce s Disease insect vectors from Arizona vineyards.</title>
        <authorList>
            <person name="Tassone E.E."/>
        </authorList>
    </citation>
    <scope>NUCLEOTIDE SEQUENCE</scope>
</reference>
<dbReference type="Pfam" id="PF14529">
    <property type="entry name" value="Exo_endo_phos_2"/>
    <property type="match status" value="1"/>
</dbReference>
<dbReference type="InterPro" id="IPR036691">
    <property type="entry name" value="Endo/exonu/phosph_ase_sf"/>
</dbReference>
<gene>
    <name evidence="2" type="ORF">g.9684</name>
</gene>
<protein>
    <recommendedName>
        <fullName evidence="1">Reverse transcriptase domain-containing protein</fullName>
    </recommendedName>
</protein>
<evidence type="ECO:0000259" key="1">
    <source>
        <dbReference type="PROSITE" id="PS50878"/>
    </source>
</evidence>
<feature type="domain" description="Reverse transcriptase" evidence="1">
    <location>
        <begin position="504"/>
        <end position="774"/>
    </location>
</feature>
<dbReference type="SUPFAM" id="SSF56219">
    <property type="entry name" value="DNase I-like"/>
    <property type="match status" value="1"/>
</dbReference>
<evidence type="ECO:0000313" key="2">
    <source>
        <dbReference type="EMBL" id="JAS47811.1"/>
    </source>
</evidence>
<proteinExistence type="predicted"/>
<accession>A0A1B6FCA5</accession>
<dbReference type="PANTHER" id="PTHR19446">
    <property type="entry name" value="REVERSE TRANSCRIPTASES"/>
    <property type="match status" value="1"/>
</dbReference>
<sequence length="853" mass="96696">MAARRQRVGGQIKFGQINLQRSHIAVSQLRQVIAEDELDVVLLQEPYSSVGRLSGLGLRTRFLGHRTHEEGRPWSAVAVANEAIEPLELLQFRTSHFTCAQVDTEIGKLYIVSAYLQPSHDIEPYLTHLRGILQNLRGEHLIIGMDANSKSELWFSDRTDERGAALEDLIEAHGLVIVNRDGQLSTHVNMFWVQHGRGETNIDVTLATASVANRINDWKVNDTDIDCDHRLITWSVTLDSTHGRVAKSKEYAVRKADWEIVKSETKSRLRNARIMDGNVGIAIQEQAAIFSRCVVQGCDKGIPKRAKMRNAVPWWTDEIANKRREIKAARRRYQRCCPCPQRPVLWNSFRRLRLEYKRLIKESKNASWRRFVTEMGNSDPWGFVYKLGADKLKLQNVLSSLRVGRFAYAGQWTCSIEDTLGLLLDTLVPPDVIEGEDDRHALIRTSSETGLGDWVETPFTIQELDVALKRTRPRKAAGPDRVPPEAVKNWDLQIKSCYLRIINLCWAEGIFPTCWKTSRLHVIKKAGDRDLADPGSYRPISLLSVIGKVFERLIANRILADISNHEKLHTAQHGFISGKSTVDAIEQLVEFVTQSTDKYVVGLFIDIKGAFDALWWPGVIEKLIRMSCSRNVIGIIKSYLSNRTVTLESGLSSITREVTKGCPQGSILGPILWNVAFDDFLRLDFPEGTKVIAYADDGLILVRARSRNEIEAKFRVITTNMENWATSAKMRFAVNKTKLMLFKGQLHRERPPIVTLQGERVEVTRSIMYLGLLLDDKLSFLDHAKYVGQKAKMLFGKLLRTTRLRFGIQPSTLSTIYDGVFVPIITYGASVWAHRSAHCKVRQALRSSQRTVL</sequence>
<dbReference type="InterPro" id="IPR043502">
    <property type="entry name" value="DNA/RNA_pol_sf"/>
</dbReference>
<name>A0A1B6FCA5_9HEMI</name>
<dbReference type="Gene3D" id="3.60.10.10">
    <property type="entry name" value="Endonuclease/exonuclease/phosphatase"/>
    <property type="match status" value="1"/>
</dbReference>
<dbReference type="AlphaFoldDB" id="A0A1B6FCA5"/>
<dbReference type="SUPFAM" id="SSF56672">
    <property type="entry name" value="DNA/RNA polymerases"/>
    <property type="match status" value="1"/>
</dbReference>
<dbReference type="PROSITE" id="PS50878">
    <property type="entry name" value="RT_POL"/>
    <property type="match status" value="1"/>
</dbReference>
<dbReference type="InterPro" id="IPR000477">
    <property type="entry name" value="RT_dom"/>
</dbReference>
<organism evidence="2">
    <name type="scientific">Cuerna arida</name>
    <dbReference type="NCBI Taxonomy" id="1464854"/>
    <lineage>
        <taxon>Eukaryota</taxon>
        <taxon>Metazoa</taxon>
        <taxon>Ecdysozoa</taxon>
        <taxon>Arthropoda</taxon>
        <taxon>Hexapoda</taxon>
        <taxon>Insecta</taxon>
        <taxon>Pterygota</taxon>
        <taxon>Neoptera</taxon>
        <taxon>Paraneoptera</taxon>
        <taxon>Hemiptera</taxon>
        <taxon>Auchenorrhyncha</taxon>
        <taxon>Membracoidea</taxon>
        <taxon>Cicadellidae</taxon>
        <taxon>Cicadellinae</taxon>
        <taxon>Proconiini</taxon>
        <taxon>Cuerna</taxon>
    </lineage>
</organism>
<dbReference type="InterPro" id="IPR005135">
    <property type="entry name" value="Endo/exonuclease/phosphatase"/>
</dbReference>
<dbReference type="GO" id="GO:0071897">
    <property type="term" value="P:DNA biosynthetic process"/>
    <property type="evidence" value="ECO:0007669"/>
    <property type="project" value="UniProtKB-ARBA"/>
</dbReference>
<dbReference type="EMBL" id="GECZ01021958">
    <property type="protein sequence ID" value="JAS47811.1"/>
    <property type="molecule type" value="Transcribed_RNA"/>
</dbReference>
<feature type="non-terminal residue" evidence="2">
    <location>
        <position position="853"/>
    </location>
</feature>